<evidence type="ECO:0000256" key="1">
    <source>
        <dbReference type="ARBA" id="ARBA00023015"/>
    </source>
</evidence>
<evidence type="ECO:0000313" key="5">
    <source>
        <dbReference type="EMBL" id="RGQ85142.1"/>
    </source>
</evidence>
<dbReference type="AlphaFoldDB" id="A0A412CGD2"/>
<dbReference type="Pfam" id="PF07702">
    <property type="entry name" value="UTRA"/>
    <property type="match status" value="1"/>
</dbReference>
<dbReference type="GO" id="GO:0045892">
    <property type="term" value="P:negative regulation of DNA-templated transcription"/>
    <property type="evidence" value="ECO:0007669"/>
    <property type="project" value="TreeGrafter"/>
</dbReference>
<dbReference type="InterPro" id="IPR036390">
    <property type="entry name" value="WH_DNA-bd_sf"/>
</dbReference>
<dbReference type="PROSITE" id="PS50949">
    <property type="entry name" value="HTH_GNTR"/>
    <property type="match status" value="1"/>
</dbReference>
<keyword evidence="2" id="KW-0238">DNA-binding</keyword>
<reference evidence="5 6" key="1">
    <citation type="submission" date="2018-08" db="EMBL/GenBank/DDBJ databases">
        <title>A genome reference for cultivated species of the human gut microbiota.</title>
        <authorList>
            <person name="Zou Y."/>
            <person name="Xue W."/>
            <person name="Luo G."/>
        </authorList>
    </citation>
    <scope>NUCLEOTIDE SEQUENCE [LARGE SCALE GENOMIC DNA]</scope>
    <source>
        <strain evidence="5 6">AF27-12</strain>
    </source>
</reference>
<dbReference type="InterPro" id="IPR000524">
    <property type="entry name" value="Tscrpt_reg_HTH_GntR"/>
</dbReference>
<evidence type="ECO:0000256" key="2">
    <source>
        <dbReference type="ARBA" id="ARBA00023125"/>
    </source>
</evidence>
<dbReference type="Proteomes" id="UP000286147">
    <property type="component" value="Unassembled WGS sequence"/>
</dbReference>
<dbReference type="InterPro" id="IPR011663">
    <property type="entry name" value="UTRA"/>
</dbReference>
<dbReference type="PRINTS" id="PR00035">
    <property type="entry name" value="HTHGNTR"/>
</dbReference>
<name>A0A412CGD2_9FIRM</name>
<dbReference type="RefSeq" id="WP_091694036.1">
    <property type="nucleotide sequence ID" value="NZ_QRTP01000005.1"/>
</dbReference>
<dbReference type="CDD" id="cd07377">
    <property type="entry name" value="WHTH_GntR"/>
    <property type="match status" value="1"/>
</dbReference>
<protein>
    <submittedName>
        <fullName evidence="5">GntR family transcriptional regulator</fullName>
    </submittedName>
</protein>
<dbReference type="InterPro" id="IPR050679">
    <property type="entry name" value="Bact_HTH_transcr_reg"/>
</dbReference>
<keyword evidence="1" id="KW-0805">Transcription regulation</keyword>
<sequence length="241" mass="28357">MSHSSPKYYIIKQDLIKMINDEILTAGQMVPSESKLMQQYNVSRITARKALEELSNEGYLYKVQGKGCFVKDNIEEQSLSKICGYTEEITKLGMCVSRKVLNSEIIPCFSKRSNELNIEIDSKLYMLKRIYYANSEPICLTTAYLPYKYFEGIEKYNFEYESLYNIIEKKYLYKIVRSKLRLEAVSADENVCKYLNVKKGTPLLLFRSITYGKINNKEIPIEYFKTYYLTNKIQYTLEQMR</sequence>
<dbReference type="PANTHER" id="PTHR44846:SF1">
    <property type="entry name" value="MANNOSYL-D-GLYCERATE TRANSPORT_METABOLISM SYSTEM REPRESSOR MNGR-RELATED"/>
    <property type="match status" value="1"/>
</dbReference>
<dbReference type="SMART" id="SM00866">
    <property type="entry name" value="UTRA"/>
    <property type="match status" value="1"/>
</dbReference>
<dbReference type="PANTHER" id="PTHR44846">
    <property type="entry name" value="MANNOSYL-D-GLYCERATE TRANSPORT/METABOLISM SYSTEM REPRESSOR MNGR-RELATED"/>
    <property type="match status" value="1"/>
</dbReference>
<evidence type="ECO:0000259" key="4">
    <source>
        <dbReference type="PROSITE" id="PS50949"/>
    </source>
</evidence>
<accession>A0A412CGD2</accession>
<evidence type="ECO:0000256" key="3">
    <source>
        <dbReference type="ARBA" id="ARBA00023163"/>
    </source>
</evidence>
<dbReference type="InterPro" id="IPR028978">
    <property type="entry name" value="Chorismate_lyase_/UTRA_dom_sf"/>
</dbReference>
<dbReference type="Gene3D" id="1.10.10.10">
    <property type="entry name" value="Winged helix-like DNA-binding domain superfamily/Winged helix DNA-binding domain"/>
    <property type="match status" value="1"/>
</dbReference>
<dbReference type="EMBL" id="QRTP01000005">
    <property type="protein sequence ID" value="RGQ85142.1"/>
    <property type="molecule type" value="Genomic_DNA"/>
</dbReference>
<proteinExistence type="predicted"/>
<gene>
    <name evidence="5" type="ORF">DWY77_03365</name>
</gene>
<dbReference type="GO" id="GO:0003677">
    <property type="term" value="F:DNA binding"/>
    <property type="evidence" value="ECO:0007669"/>
    <property type="project" value="UniProtKB-KW"/>
</dbReference>
<dbReference type="Gene3D" id="3.40.1410.10">
    <property type="entry name" value="Chorismate lyase-like"/>
    <property type="match status" value="1"/>
</dbReference>
<keyword evidence="3" id="KW-0804">Transcription</keyword>
<dbReference type="SUPFAM" id="SSF64288">
    <property type="entry name" value="Chorismate lyase-like"/>
    <property type="match status" value="1"/>
</dbReference>
<feature type="domain" description="HTH gntR-type" evidence="4">
    <location>
        <begin position="5"/>
        <end position="73"/>
    </location>
</feature>
<organism evidence="5 6">
    <name type="scientific">Megamonas rupellensis</name>
    <dbReference type="NCBI Taxonomy" id="491921"/>
    <lineage>
        <taxon>Bacteria</taxon>
        <taxon>Bacillati</taxon>
        <taxon>Bacillota</taxon>
        <taxon>Negativicutes</taxon>
        <taxon>Selenomonadales</taxon>
        <taxon>Selenomonadaceae</taxon>
        <taxon>Megamonas</taxon>
    </lineage>
</organism>
<dbReference type="InterPro" id="IPR036388">
    <property type="entry name" value="WH-like_DNA-bd_sf"/>
</dbReference>
<dbReference type="SUPFAM" id="SSF46785">
    <property type="entry name" value="Winged helix' DNA-binding domain"/>
    <property type="match status" value="1"/>
</dbReference>
<dbReference type="GO" id="GO:0003700">
    <property type="term" value="F:DNA-binding transcription factor activity"/>
    <property type="evidence" value="ECO:0007669"/>
    <property type="project" value="InterPro"/>
</dbReference>
<evidence type="ECO:0000313" key="6">
    <source>
        <dbReference type="Proteomes" id="UP000286147"/>
    </source>
</evidence>
<dbReference type="Pfam" id="PF00392">
    <property type="entry name" value="GntR"/>
    <property type="match status" value="1"/>
</dbReference>
<dbReference type="SMART" id="SM00345">
    <property type="entry name" value="HTH_GNTR"/>
    <property type="match status" value="1"/>
</dbReference>
<comment type="caution">
    <text evidence="5">The sequence shown here is derived from an EMBL/GenBank/DDBJ whole genome shotgun (WGS) entry which is preliminary data.</text>
</comment>